<accession>A6FXI3</accession>
<gene>
    <name evidence="2" type="ORF">PPSIR1_21679</name>
</gene>
<feature type="signal peptide" evidence="1">
    <location>
        <begin position="1"/>
        <end position="21"/>
    </location>
</feature>
<sequence>MVWLLVIAAAVVAAWPQAARAALSEGASAEAALPEASDAPPAADPEPREVETHLLFEVPGLAGSPEAVAAAVPQVEEVEEGEESGQADADAPAPWAAVAGHDTTLDVLEAPKGGGWIAGGLVGLAGGVALATHGYAELEPAGLDVEALLGDRTLTTLQPTLGVGASSLLVGYAALRLGLHRRGQGEDAALRWRPQVSVGLEGYSVGLALQF</sequence>
<dbReference type="RefSeq" id="WP_006969182.1">
    <property type="nucleotide sequence ID" value="NZ_ABCS01000002.1"/>
</dbReference>
<feature type="chain" id="PRO_5002696936" evidence="1">
    <location>
        <begin position="22"/>
        <end position="211"/>
    </location>
</feature>
<keyword evidence="1" id="KW-0732">Signal</keyword>
<evidence type="ECO:0000313" key="2">
    <source>
        <dbReference type="EMBL" id="EDM81571.1"/>
    </source>
</evidence>
<proteinExistence type="predicted"/>
<name>A6FXI3_9BACT</name>
<protein>
    <submittedName>
        <fullName evidence="2">Uncharacterized protein</fullName>
    </submittedName>
</protein>
<dbReference type="AlphaFoldDB" id="A6FXI3"/>
<evidence type="ECO:0000256" key="1">
    <source>
        <dbReference type="SAM" id="SignalP"/>
    </source>
</evidence>
<dbReference type="Proteomes" id="UP000005801">
    <property type="component" value="Unassembled WGS sequence"/>
</dbReference>
<comment type="caution">
    <text evidence="2">The sequence shown here is derived from an EMBL/GenBank/DDBJ whole genome shotgun (WGS) entry which is preliminary data.</text>
</comment>
<dbReference type="EMBL" id="ABCS01000002">
    <property type="protein sequence ID" value="EDM81571.1"/>
    <property type="molecule type" value="Genomic_DNA"/>
</dbReference>
<reference evidence="2 3" key="1">
    <citation type="submission" date="2007-06" db="EMBL/GenBank/DDBJ databases">
        <authorList>
            <person name="Shimkets L."/>
            <person name="Ferriera S."/>
            <person name="Johnson J."/>
            <person name="Kravitz S."/>
            <person name="Beeson K."/>
            <person name="Sutton G."/>
            <person name="Rogers Y.-H."/>
            <person name="Friedman R."/>
            <person name="Frazier M."/>
            <person name="Venter J.C."/>
        </authorList>
    </citation>
    <scope>NUCLEOTIDE SEQUENCE [LARGE SCALE GENOMIC DNA]</scope>
    <source>
        <strain evidence="2 3">SIR-1</strain>
    </source>
</reference>
<evidence type="ECO:0000313" key="3">
    <source>
        <dbReference type="Proteomes" id="UP000005801"/>
    </source>
</evidence>
<organism evidence="2 3">
    <name type="scientific">Plesiocystis pacifica SIR-1</name>
    <dbReference type="NCBI Taxonomy" id="391625"/>
    <lineage>
        <taxon>Bacteria</taxon>
        <taxon>Pseudomonadati</taxon>
        <taxon>Myxococcota</taxon>
        <taxon>Polyangia</taxon>
        <taxon>Nannocystales</taxon>
        <taxon>Nannocystaceae</taxon>
        <taxon>Plesiocystis</taxon>
    </lineage>
</organism>
<keyword evidence="3" id="KW-1185">Reference proteome</keyword>